<gene>
    <name evidence="2" type="ORF">AVDCRST_MAG08-2393</name>
</gene>
<dbReference type="AlphaFoldDB" id="A0A6J4IQC3"/>
<reference evidence="2" key="1">
    <citation type="submission" date="2020-02" db="EMBL/GenBank/DDBJ databases">
        <authorList>
            <person name="Meier V. D."/>
        </authorList>
    </citation>
    <scope>NUCLEOTIDE SEQUENCE</scope>
    <source>
        <strain evidence="2">AVDCRST_MAG08</strain>
    </source>
</reference>
<sequence>MDLANGPLPWRAPDRVSTDAQASPWGDFLQRVLLSVVPATQTRAETVTPDGARSQTVAAVSDCHADLPAG</sequence>
<feature type="region of interest" description="Disordered" evidence="1">
    <location>
        <begin position="1"/>
        <end position="20"/>
    </location>
</feature>
<name>A0A6J4IQC3_9PROT</name>
<proteinExistence type="predicted"/>
<dbReference type="EMBL" id="CADCTG010000182">
    <property type="protein sequence ID" value="CAA9256537.1"/>
    <property type="molecule type" value="Genomic_DNA"/>
</dbReference>
<accession>A0A6J4IQC3</accession>
<organism evidence="2">
    <name type="scientific">uncultured Acetobacteraceae bacterium</name>
    <dbReference type="NCBI Taxonomy" id="169975"/>
    <lineage>
        <taxon>Bacteria</taxon>
        <taxon>Pseudomonadati</taxon>
        <taxon>Pseudomonadota</taxon>
        <taxon>Alphaproteobacteria</taxon>
        <taxon>Acetobacterales</taxon>
        <taxon>Acetobacteraceae</taxon>
        <taxon>environmental samples</taxon>
    </lineage>
</organism>
<evidence type="ECO:0000256" key="1">
    <source>
        <dbReference type="SAM" id="MobiDB-lite"/>
    </source>
</evidence>
<protein>
    <submittedName>
        <fullName evidence="2">Uncharacterized protein</fullName>
    </submittedName>
</protein>
<evidence type="ECO:0000313" key="2">
    <source>
        <dbReference type="EMBL" id="CAA9256537.1"/>
    </source>
</evidence>